<dbReference type="InterPro" id="IPR029149">
    <property type="entry name" value="Creatin/AminoP/Spt16_N"/>
</dbReference>
<protein>
    <submittedName>
        <fullName evidence="3">Aminopeptidase P family N-terminal domain-containing protein</fullName>
    </submittedName>
</protein>
<evidence type="ECO:0000313" key="3">
    <source>
        <dbReference type="EMBL" id="MBF9235283.1"/>
    </source>
</evidence>
<evidence type="ECO:0000313" key="4">
    <source>
        <dbReference type="Proteomes" id="UP000599312"/>
    </source>
</evidence>
<comment type="caution">
    <text evidence="3">The sequence shown here is derived from an EMBL/GenBank/DDBJ whole genome shotgun (WGS) entry which is preliminary data.</text>
</comment>
<dbReference type="InterPro" id="IPR050659">
    <property type="entry name" value="Peptidase_M24B"/>
</dbReference>
<dbReference type="EMBL" id="JADQDO010000011">
    <property type="protein sequence ID" value="MBF9235283.1"/>
    <property type="molecule type" value="Genomic_DNA"/>
</dbReference>
<feature type="domain" description="Peptidase M24" evidence="1">
    <location>
        <begin position="174"/>
        <end position="337"/>
    </location>
</feature>
<dbReference type="InterPro" id="IPR000994">
    <property type="entry name" value="Pept_M24"/>
</dbReference>
<dbReference type="Pfam" id="PF00557">
    <property type="entry name" value="Peptidase_M24"/>
    <property type="match status" value="1"/>
</dbReference>
<dbReference type="Pfam" id="PF01321">
    <property type="entry name" value="Creatinase_N"/>
    <property type="match status" value="1"/>
</dbReference>
<accession>A0A931FS64</accession>
<keyword evidence="3" id="KW-0645">Protease</keyword>
<sequence length="369" mass="39531">MLSMEPAIKRGLTFWDRALMPRDEFYERIRLVRAEMRRVGLDALIVSGNMYEDADLIYLVGGNVDGTLVLTADDDPVIFTVSGSRESFFLTELTWINDVSYQGALIGAAVRSALHARKVTSGRIGTVGLQVLASRPYQDLVQALAGYDLQDFTAALHKLRGQIRPREVAASRIALGMAEKAALAAERAFATGASNAAAVVEAERVARLEGAWDFRALANLDSDDLRPYERSSDNRRGPLLLWVATRYQGYWADRVVATAGGPNSEAATAIAAMTAAAHVGVSAQSVADAGLAVLSDESRRSALAYGLGHGIGIALNGSPKISPQSDERLTEGTLLSFRVFARGSEQPSFATALVQITPNGAVPLEPLAR</sequence>
<dbReference type="Gene3D" id="3.40.350.10">
    <property type="entry name" value="Creatinase/prolidase N-terminal domain"/>
    <property type="match status" value="1"/>
</dbReference>
<dbReference type="InterPro" id="IPR000587">
    <property type="entry name" value="Creatinase_N"/>
</dbReference>
<gene>
    <name evidence="3" type="ORF">I2H38_18070</name>
</gene>
<dbReference type="AlphaFoldDB" id="A0A931FS64"/>
<proteinExistence type="predicted"/>
<name>A0A931FS64_9HYPH</name>
<evidence type="ECO:0000259" key="1">
    <source>
        <dbReference type="Pfam" id="PF00557"/>
    </source>
</evidence>
<dbReference type="RefSeq" id="WP_196273276.1">
    <property type="nucleotide sequence ID" value="NZ_JADQDO010000011.1"/>
</dbReference>
<dbReference type="Gene3D" id="3.90.230.10">
    <property type="entry name" value="Creatinase/methionine aminopeptidase superfamily"/>
    <property type="match status" value="1"/>
</dbReference>
<dbReference type="SUPFAM" id="SSF53092">
    <property type="entry name" value="Creatinase/prolidase N-terminal domain"/>
    <property type="match status" value="1"/>
</dbReference>
<feature type="domain" description="Creatinase N-terminal" evidence="2">
    <location>
        <begin position="28"/>
        <end position="160"/>
    </location>
</feature>
<dbReference type="Proteomes" id="UP000599312">
    <property type="component" value="Unassembled WGS sequence"/>
</dbReference>
<dbReference type="PANTHER" id="PTHR46112:SF3">
    <property type="entry name" value="AMINOPEPTIDASE YPDF"/>
    <property type="match status" value="1"/>
</dbReference>
<dbReference type="InterPro" id="IPR036005">
    <property type="entry name" value="Creatinase/aminopeptidase-like"/>
</dbReference>
<evidence type="ECO:0000259" key="2">
    <source>
        <dbReference type="Pfam" id="PF01321"/>
    </source>
</evidence>
<organism evidence="3 4">
    <name type="scientific">Microvirga alba</name>
    <dbReference type="NCBI Taxonomy" id="2791025"/>
    <lineage>
        <taxon>Bacteria</taxon>
        <taxon>Pseudomonadati</taxon>
        <taxon>Pseudomonadota</taxon>
        <taxon>Alphaproteobacteria</taxon>
        <taxon>Hyphomicrobiales</taxon>
        <taxon>Methylobacteriaceae</taxon>
        <taxon>Microvirga</taxon>
    </lineage>
</organism>
<keyword evidence="3" id="KW-0031">Aminopeptidase</keyword>
<keyword evidence="3" id="KW-0378">Hydrolase</keyword>
<keyword evidence="4" id="KW-1185">Reference proteome</keyword>
<reference evidence="3" key="1">
    <citation type="submission" date="2020-11" db="EMBL/GenBank/DDBJ databases">
        <authorList>
            <person name="Kim M.K."/>
        </authorList>
    </citation>
    <scope>NUCLEOTIDE SEQUENCE</scope>
    <source>
        <strain evidence="3">BT350</strain>
    </source>
</reference>
<dbReference type="SUPFAM" id="SSF55920">
    <property type="entry name" value="Creatinase/aminopeptidase"/>
    <property type="match status" value="1"/>
</dbReference>
<dbReference type="PANTHER" id="PTHR46112">
    <property type="entry name" value="AMINOPEPTIDASE"/>
    <property type="match status" value="1"/>
</dbReference>
<dbReference type="GO" id="GO:0004177">
    <property type="term" value="F:aminopeptidase activity"/>
    <property type="evidence" value="ECO:0007669"/>
    <property type="project" value="UniProtKB-KW"/>
</dbReference>